<proteinExistence type="inferred from homology"/>
<evidence type="ECO:0000259" key="4">
    <source>
        <dbReference type="PROSITE" id="PS50893"/>
    </source>
</evidence>
<gene>
    <name evidence="5" type="ORF">CWE15_09620</name>
</gene>
<name>A0A432WZX6_9GAMM</name>
<organism evidence="5 6">
    <name type="scientific">Aliidiomarina taiwanensis</name>
    <dbReference type="NCBI Taxonomy" id="946228"/>
    <lineage>
        <taxon>Bacteria</taxon>
        <taxon>Pseudomonadati</taxon>
        <taxon>Pseudomonadota</taxon>
        <taxon>Gammaproteobacteria</taxon>
        <taxon>Alteromonadales</taxon>
        <taxon>Idiomarinaceae</taxon>
        <taxon>Aliidiomarina</taxon>
    </lineage>
</organism>
<evidence type="ECO:0000313" key="6">
    <source>
        <dbReference type="Proteomes" id="UP000286976"/>
    </source>
</evidence>
<reference evidence="5 6" key="1">
    <citation type="journal article" date="2011" name="Front. Microbiol.">
        <title>Genomic signatures of strain selection and enhancement in Bacillus atrophaeus var. globigii, a historical biowarfare simulant.</title>
        <authorList>
            <person name="Gibbons H.S."/>
            <person name="Broomall S.M."/>
            <person name="McNew L.A."/>
            <person name="Daligault H."/>
            <person name="Chapman C."/>
            <person name="Bruce D."/>
            <person name="Karavis M."/>
            <person name="Krepps M."/>
            <person name="McGregor P.A."/>
            <person name="Hong C."/>
            <person name="Park K.H."/>
            <person name="Akmal A."/>
            <person name="Feldman A."/>
            <person name="Lin J.S."/>
            <person name="Chang W.E."/>
            <person name="Higgs B.W."/>
            <person name="Demirev P."/>
            <person name="Lindquist J."/>
            <person name="Liem A."/>
            <person name="Fochler E."/>
            <person name="Read T.D."/>
            <person name="Tapia R."/>
            <person name="Johnson S."/>
            <person name="Bishop-Lilly K.A."/>
            <person name="Detter C."/>
            <person name="Han C."/>
            <person name="Sozhamannan S."/>
            <person name="Rosenzweig C.N."/>
            <person name="Skowronski E.W."/>
        </authorList>
    </citation>
    <scope>NUCLEOTIDE SEQUENCE [LARGE SCALE GENOMIC DNA]</scope>
    <source>
        <strain evidence="5 6">AIT1</strain>
    </source>
</reference>
<dbReference type="PANTHER" id="PTHR43166">
    <property type="entry name" value="AMINO ACID IMPORT ATP-BINDING PROTEIN"/>
    <property type="match status" value="1"/>
</dbReference>
<comment type="caution">
    <text evidence="5">The sequence shown here is derived from an EMBL/GenBank/DDBJ whole genome shotgun (WGS) entry which is preliminary data.</text>
</comment>
<dbReference type="PANTHER" id="PTHR43166:SF4">
    <property type="entry name" value="PHOSPHONATES IMPORT ATP-BINDING PROTEIN PHNC"/>
    <property type="match status" value="1"/>
</dbReference>
<dbReference type="InterPro" id="IPR003439">
    <property type="entry name" value="ABC_transporter-like_ATP-bd"/>
</dbReference>
<keyword evidence="3" id="KW-0813">Transport</keyword>
<dbReference type="Gene3D" id="3.40.50.300">
    <property type="entry name" value="P-loop containing nucleotide triphosphate hydrolases"/>
    <property type="match status" value="1"/>
</dbReference>
<dbReference type="SUPFAM" id="SSF52540">
    <property type="entry name" value="P-loop containing nucleoside triphosphate hydrolases"/>
    <property type="match status" value="1"/>
</dbReference>
<comment type="subcellular location">
    <subcellularLocation>
        <location evidence="1">Cell inner membrane</location>
        <topology evidence="1">Peripheral membrane protein</topology>
    </subcellularLocation>
</comment>
<sequence length="248" mass="28018">MKTASTEQSSITAVNFSPTLTQGLKSPLQLNTSPGDIICFIGSKENILDTYLRALAGLHPIAEGDLFINQEPIESISPKQWSLLRQEIAYISKEAPLLSVLSGMNNVIFPALYHGIYDRDQALLKATELFAELGYQGDSDLLPAYLEPLERLQLALARALMLKPKVLVLNNPWHSLAPYEYSVLNTFLRHWSRNKVLIVSTDSLHFVRQYATKIYFIGPNKVTYFQSWTSLIESERVEVRDFLAQLSE</sequence>
<dbReference type="AlphaFoldDB" id="A0A432WZX6"/>
<evidence type="ECO:0000256" key="1">
    <source>
        <dbReference type="ARBA" id="ARBA00004417"/>
    </source>
</evidence>
<evidence type="ECO:0000313" key="5">
    <source>
        <dbReference type="EMBL" id="RUO39371.1"/>
    </source>
</evidence>
<dbReference type="InterPro" id="IPR050086">
    <property type="entry name" value="MetN_ABC_transporter-like"/>
</dbReference>
<dbReference type="GO" id="GO:0005886">
    <property type="term" value="C:plasma membrane"/>
    <property type="evidence" value="ECO:0007669"/>
    <property type="project" value="UniProtKB-SubCell"/>
</dbReference>
<keyword evidence="6" id="KW-1185">Reference proteome</keyword>
<protein>
    <recommendedName>
        <fullName evidence="4">ABC transporter domain-containing protein</fullName>
    </recommendedName>
</protein>
<dbReference type="InterPro" id="IPR027417">
    <property type="entry name" value="P-loop_NTPase"/>
</dbReference>
<accession>A0A432WZX6</accession>
<dbReference type="PROSITE" id="PS50893">
    <property type="entry name" value="ABC_TRANSPORTER_2"/>
    <property type="match status" value="1"/>
</dbReference>
<dbReference type="GO" id="GO:0016887">
    <property type="term" value="F:ATP hydrolysis activity"/>
    <property type="evidence" value="ECO:0007669"/>
    <property type="project" value="InterPro"/>
</dbReference>
<dbReference type="OrthoDB" id="9780942at2"/>
<dbReference type="GO" id="GO:0005524">
    <property type="term" value="F:ATP binding"/>
    <property type="evidence" value="ECO:0007669"/>
    <property type="project" value="InterPro"/>
</dbReference>
<feature type="domain" description="ABC transporter" evidence="4">
    <location>
        <begin position="6"/>
        <end position="244"/>
    </location>
</feature>
<comment type="similarity">
    <text evidence="2">Belongs to the ABC transporter superfamily.</text>
</comment>
<dbReference type="Pfam" id="PF00005">
    <property type="entry name" value="ABC_tran"/>
    <property type="match status" value="1"/>
</dbReference>
<dbReference type="RefSeq" id="WP_126757871.1">
    <property type="nucleotide sequence ID" value="NZ_PIPQ01000006.1"/>
</dbReference>
<evidence type="ECO:0000256" key="2">
    <source>
        <dbReference type="ARBA" id="ARBA00005417"/>
    </source>
</evidence>
<evidence type="ECO:0000256" key="3">
    <source>
        <dbReference type="ARBA" id="ARBA00022448"/>
    </source>
</evidence>
<dbReference type="Proteomes" id="UP000286976">
    <property type="component" value="Unassembled WGS sequence"/>
</dbReference>
<dbReference type="EMBL" id="PIPQ01000006">
    <property type="protein sequence ID" value="RUO39371.1"/>
    <property type="molecule type" value="Genomic_DNA"/>
</dbReference>